<proteinExistence type="inferred from homology"/>
<comment type="caution">
    <text evidence="3">The sequence shown here is derived from an EMBL/GenBank/DDBJ whole genome shotgun (WGS) entry which is preliminary data.</text>
</comment>
<dbReference type="InterPro" id="IPR029069">
    <property type="entry name" value="HotDog_dom_sf"/>
</dbReference>
<protein>
    <submittedName>
        <fullName evidence="3">Acyl-CoA thioesterase</fullName>
        <ecNumber evidence="3">3.1.2.-</ecNumber>
    </submittedName>
</protein>
<dbReference type="Gene3D" id="3.10.129.10">
    <property type="entry name" value="Hotdog Thioesterase"/>
    <property type="match status" value="1"/>
</dbReference>
<evidence type="ECO:0000256" key="2">
    <source>
        <dbReference type="ARBA" id="ARBA00022801"/>
    </source>
</evidence>
<dbReference type="CDD" id="cd00586">
    <property type="entry name" value="4HBT"/>
    <property type="match status" value="1"/>
</dbReference>
<dbReference type="PANTHER" id="PTHR31793:SF27">
    <property type="entry name" value="NOVEL THIOESTERASE SUPERFAMILY DOMAIN AND SAPOSIN A-TYPE DOMAIN CONTAINING PROTEIN (0610012H03RIK)"/>
    <property type="match status" value="1"/>
</dbReference>
<dbReference type="NCBIfam" id="TIGR00051">
    <property type="entry name" value="YbgC/FadM family acyl-CoA thioesterase"/>
    <property type="match status" value="1"/>
</dbReference>
<evidence type="ECO:0000256" key="1">
    <source>
        <dbReference type="ARBA" id="ARBA00005953"/>
    </source>
</evidence>
<dbReference type="GO" id="GO:0016787">
    <property type="term" value="F:hydrolase activity"/>
    <property type="evidence" value="ECO:0007669"/>
    <property type="project" value="UniProtKB-KW"/>
</dbReference>
<evidence type="ECO:0000313" key="3">
    <source>
        <dbReference type="EMBL" id="MFC4767781.1"/>
    </source>
</evidence>
<dbReference type="Proteomes" id="UP001596002">
    <property type="component" value="Unassembled WGS sequence"/>
</dbReference>
<organism evidence="3 4">
    <name type="scientific">Effusibacillus consociatus</name>
    <dbReference type="NCBI Taxonomy" id="1117041"/>
    <lineage>
        <taxon>Bacteria</taxon>
        <taxon>Bacillati</taxon>
        <taxon>Bacillota</taxon>
        <taxon>Bacilli</taxon>
        <taxon>Bacillales</taxon>
        <taxon>Alicyclobacillaceae</taxon>
        <taxon>Effusibacillus</taxon>
    </lineage>
</organism>
<keyword evidence="2 3" id="KW-0378">Hydrolase</keyword>
<dbReference type="EC" id="3.1.2.-" evidence="3"/>
<accession>A0ABV9Q0S7</accession>
<dbReference type="RefSeq" id="WP_380025705.1">
    <property type="nucleotide sequence ID" value="NZ_JBHSHC010000088.1"/>
</dbReference>
<sequence>MENGWNRIELRVRYSETDAMQVVYHANYLNWFEIGRTEMMRGTGVPYRELELQGILLPVIETRIFFHAAARYDDEILVKTRLVEARVRVQFEYEIVRKADEKLLVSGYTLHAWVNREMKPIQLRKAAPEMYRAIQERVYRAE</sequence>
<dbReference type="PANTHER" id="PTHR31793">
    <property type="entry name" value="4-HYDROXYBENZOYL-COA THIOESTERASE FAMILY MEMBER"/>
    <property type="match status" value="1"/>
</dbReference>
<evidence type="ECO:0000313" key="4">
    <source>
        <dbReference type="Proteomes" id="UP001596002"/>
    </source>
</evidence>
<dbReference type="PIRSF" id="PIRSF003230">
    <property type="entry name" value="YbgC"/>
    <property type="match status" value="1"/>
</dbReference>
<keyword evidence="4" id="KW-1185">Reference proteome</keyword>
<dbReference type="InterPro" id="IPR050563">
    <property type="entry name" value="4-hydroxybenzoyl-CoA_TE"/>
</dbReference>
<name>A0ABV9Q0S7_9BACL</name>
<dbReference type="SUPFAM" id="SSF54637">
    <property type="entry name" value="Thioesterase/thiol ester dehydrase-isomerase"/>
    <property type="match status" value="1"/>
</dbReference>
<comment type="similarity">
    <text evidence="1">Belongs to the 4-hydroxybenzoyl-CoA thioesterase family.</text>
</comment>
<gene>
    <name evidence="3" type="ORF">ACFO8Q_10465</name>
</gene>
<dbReference type="EMBL" id="JBHSHC010000088">
    <property type="protein sequence ID" value="MFC4767781.1"/>
    <property type="molecule type" value="Genomic_DNA"/>
</dbReference>
<dbReference type="InterPro" id="IPR006684">
    <property type="entry name" value="YbgC/YbaW"/>
</dbReference>
<dbReference type="Pfam" id="PF13279">
    <property type="entry name" value="4HBT_2"/>
    <property type="match status" value="1"/>
</dbReference>
<reference evidence="4" key="1">
    <citation type="journal article" date="2019" name="Int. J. Syst. Evol. Microbiol.">
        <title>The Global Catalogue of Microorganisms (GCM) 10K type strain sequencing project: providing services to taxonomists for standard genome sequencing and annotation.</title>
        <authorList>
            <consortium name="The Broad Institute Genomics Platform"/>
            <consortium name="The Broad Institute Genome Sequencing Center for Infectious Disease"/>
            <person name="Wu L."/>
            <person name="Ma J."/>
        </authorList>
    </citation>
    <scope>NUCLEOTIDE SEQUENCE [LARGE SCALE GENOMIC DNA]</scope>
    <source>
        <strain evidence="4">WYCCWR 12678</strain>
    </source>
</reference>